<dbReference type="Gene3D" id="3.90.920.10">
    <property type="entry name" value="DNA primase, PRIM domain"/>
    <property type="match status" value="1"/>
</dbReference>
<evidence type="ECO:0000256" key="13">
    <source>
        <dbReference type="ARBA" id="ARBA00022932"/>
    </source>
</evidence>
<evidence type="ECO:0000256" key="11">
    <source>
        <dbReference type="ARBA" id="ARBA00022839"/>
    </source>
</evidence>
<dbReference type="CDD" id="cd04863">
    <property type="entry name" value="MtLigD_Pol_like"/>
    <property type="match status" value="1"/>
</dbReference>
<keyword evidence="26" id="KW-1185">Reference proteome</keyword>
<dbReference type="SUPFAM" id="SSF50249">
    <property type="entry name" value="Nucleic acid-binding proteins"/>
    <property type="match status" value="1"/>
</dbReference>
<keyword evidence="18" id="KW-0511">Multifunctional enzyme</keyword>
<keyword evidence="12" id="KW-0067">ATP-binding</keyword>
<dbReference type="InterPro" id="IPR016059">
    <property type="entry name" value="DNA_ligase_ATP-dep_CS"/>
</dbReference>
<proteinExistence type="inferred from homology"/>
<evidence type="ECO:0000259" key="24">
    <source>
        <dbReference type="PROSITE" id="PS50160"/>
    </source>
</evidence>
<comment type="cofactor">
    <cofactor evidence="1">
        <name>Mn(2+)</name>
        <dbReference type="ChEBI" id="CHEBI:29035"/>
    </cofactor>
</comment>
<dbReference type="Pfam" id="PF01068">
    <property type="entry name" value="DNA_ligase_A_M"/>
    <property type="match status" value="1"/>
</dbReference>
<dbReference type="Gene3D" id="3.30.470.30">
    <property type="entry name" value="DNA ligase/mRNA capping enzyme"/>
    <property type="match status" value="1"/>
</dbReference>
<dbReference type="PROSITE" id="PS00697">
    <property type="entry name" value="DNA_LIGASE_A1"/>
    <property type="match status" value="1"/>
</dbReference>
<evidence type="ECO:0000256" key="6">
    <source>
        <dbReference type="ARBA" id="ARBA00022722"/>
    </source>
</evidence>
<evidence type="ECO:0000313" key="25">
    <source>
        <dbReference type="EMBL" id="GGF92663.1"/>
    </source>
</evidence>
<dbReference type="InterPro" id="IPR014146">
    <property type="entry name" value="LigD_ligase_dom"/>
</dbReference>
<dbReference type="PANTHER" id="PTHR42705">
    <property type="entry name" value="BIFUNCTIONAL NON-HOMOLOGOUS END JOINING PROTEIN LIGD"/>
    <property type="match status" value="1"/>
</dbReference>
<dbReference type="Gene3D" id="2.40.50.140">
    <property type="entry name" value="Nucleic acid-binding proteins"/>
    <property type="match status" value="1"/>
</dbReference>
<evidence type="ECO:0000256" key="2">
    <source>
        <dbReference type="ARBA" id="ARBA00012727"/>
    </source>
</evidence>
<dbReference type="Pfam" id="PF21686">
    <property type="entry name" value="LigD_Prim-Pol"/>
    <property type="match status" value="1"/>
</dbReference>
<dbReference type="Gene3D" id="3.30.1490.70">
    <property type="match status" value="1"/>
</dbReference>
<keyword evidence="13" id="KW-0239">DNA-directed DNA polymerase</keyword>
<keyword evidence="15" id="KW-0233">DNA recombination</keyword>
<sequence length="743" mass="82044">MTNLDKVLYPETGTTKGEVIDYYTAIAPAMLPHLAGRPVTRKRWPNGVEQGAFFEKNLAASAPDWLDRRRIQHSDRVVVYPVFHSVAELAWLGQQAALEAHVPQWRFDGDVPGKATRVVFDLDPGEDVDLDQCAEVALAVRDMIVGIGLTAYPVTSGSKGIHLYVPLDKQLTTSGASTIAKRVATLLETTMPDLVTSSMAKVERPGKIFLDWSQNNGNKTTIAPYSMRGRAHPTVAAPRTWEEIESGGLTQLTFTDVLDRFARDGDLLAELDADVESTNGDLLGPYRGKRSSTKTPEPVPTSPSTPNAEPVFVIQEHHARRLHYDFRLERDGVLVSWAVPKNLPTEVESNRLAVHTEDHPLEYATFEGTIPRGEYGGGSVTVWDHGTYETEKWRDDEVIVRLSGSRARGRYALIRTKGDQWLAHLMKEQAPEKNPSTPKSLRPMLATAGEAAGLSEREWVFEGKWDGVRVVATVTGGELRMESRTGQDLTERYAGIAPLARELGEHDAVLDGEAVVWNTGGVTSFGLLQDARPKDVRFIAFDLLYLDGTDLTGKKFTDRRTLLELLAETTPSIVVSTILPGTADAALAESERRGWEGIVAKRKDSTYEIGRRSKSWIKVKNWRTQEVVIGGWRAGKGARGGGIGSLLLGIPEPDGLRYIGRVGTGFTEKQLTEIRALLSPTVTDESPFASPLPTADRRDATWVQPQYVGEVRFFEWTDGGSLRHPSWRGLRPDKTPESVVIEN</sequence>
<evidence type="ECO:0000256" key="7">
    <source>
        <dbReference type="ARBA" id="ARBA00022723"/>
    </source>
</evidence>
<accession>A0A917CQ49</accession>
<dbReference type="Proteomes" id="UP000654257">
    <property type="component" value="Unassembled WGS sequence"/>
</dbReference>
<evidence type="ECO:0000256" key="22">
    <source>
        <dbReference type="ARBA" id="ARBA00049990"/>
    </source>
</evidence>
<dbReference type="GO" id="GO:0003887">
    <property type="term" value="F:DNA-directed DNA polymerase activity"/>
    <property type="evidence" value="ECO:0007669"/>
    <property type="project" value="UniProtKB-KW"/>
</dbReference>
<keyword evidence="16" id="KW-0234">DNA repair</keyword>
<comment type="caution">
    <text evidence="25">The sequence shown here is derived from an EMBL/GenBank/DDBJ whole genome shotgun (WGS) entry which is preliminary data.</text>
</comment>
<evidence type="ECO:0000256" key="9">
    <source>
        <dbReference type="ARBA" id="ARBA00022763"/>
    </source>
</evidence>
<dbReference type="SUPFAM" id="SSF56091">
    <property type="entry name" value="DNA ligase/mRNA capping enzyme, catalytic domain"/>
    <property type="match status" value="1"/>
</dbReference>
<dbReference type="InterPro" id="IPR014144">
    <property type="entry name" value="LigD_PE_domain"/>
</dbReference>
<dbReference type="EMBL" id="BMCU01000001">
    <property type="protein sequence ID" value="GGF92663.1"/>
    <property type="molecule type" value="Genomic_DNA"/>
</dbReference>
<comment type="similarity">
    <text evidence="22">In the N-terminal section; belongs to the LigD polymerase family.</text>
</comment>
<dbReference type="NCBIfam" id="TIGR02777">
    <property type="entry name" value="LigD_PE_dom"/>
    <property type="match status" value="1"/>
</dbReference>
<keyword evidence="9" id="KW-0227">DNA damage</keyword>
<dbReference type="AlphaFoldDB" id="A0A917CQ49"/>
<dbReference type="GO" id="GO:0046872">
    <property type="term" value="F:metal ion binding"/>
    <property type="evidence" value="ECO:0007669"/>
    <property type="project" value="UniProtKB-KW"/>
</dbReference>
<dbReference type="InterPro" id="IPR052171">
    <property type="entry name" value="NHEJ_LigD"/>
</dbReference>
<dbReference type="GO" id="GO:0006281">
    <property type="term" value="P:DNA repair"/>
    <property type="evidence" value="ECO:0007669"/>
    <property type="project" value="UniProtKB-KW"/>
</dbReference>
<evidence type="ECO:0000256" key="10">
    <source>
        <dbReference type="ARBA" id="ARBA00022801"/>
    </source>
</evidence>
<dbReference type="NCBIfam" id="TIGR02779">
    <property type="entry name" value="NHEJ_ligase_lig"/>
    <property type="match status" value="1"/>
</dbReference>
<dbReference type="InterPro" id="IPR012310">
    <property type="entry name" value="DNA_ligase_ATP-dep_cent"/>
</dbReference>
<evidence type="ECO:0000256" key="4">
    <source>
        <dbReference type="ARBA" id="ARBA00022679"/>
    </source>
</evidence>
<evidence type="ECO:0000256" key="16">
    <source>
        <dbReference type="ARBA" id="ARBA00023204"/>
    </source>
</evidence>
<dbReference type="Pfam" id="PF13298">
    <property type="entry name" value="LigD_N"/>
    <property type="match status" value="1"/>
</dbReference>
<dbReference type="NCBIfam" id="TIGR02778">
    <property type="entry name" value="ligD_pol"/>
    <property type="match status" value="1"/>
</dbReference>
<keyword evidence="14" id="KW-0238">DNA-binding</keyword>
<evidence type="ECO:0000256" key="18">
    <source>
        <dbReference type="ARBA" id="ARBA00023268"/>
    </source>
</evidence>
<dbReference type="InterPro" id="IPR014145">
    <property type="entry name" value="LigD_pol_dom"/>
</dbReference>
<keyword evidence="8" id="KW-0547">Nucleotide-binding</keyword>
<evidence type="ECO:0000256" key="19">
    <source>
        <dbReference type="ARBA" id="ARBA00029943"/>
    </source>
</evidence>
<dbReference type="Pfam" id="PF04679">
    <property type="entry name" value="DNA_ligase_A_C"/>
    <property type="match status" value="1"/>
</dbReference>
<evidence type="ECO:0000256" key="1">
    <source>
        <dbReference type="ARBA" id="ARBA00001936"/>
    </source>
</evidence>
<evidence type="ECO:0000313" key="26">
    <source>
        <dbReference type="Proteomes" id="UP000654257"/>
    </source>
</evidence>
<dbReference type="GO" id="GO:0004527">
    <property type="term" value="F:exonuclease activity"/>
    <property type="evidence" value="ECO:0007669"/>
    <property type="project" value="UniProtKB-KW"/>
</dbReference>
<name>A0A917CQ49_9NOCA</name>
<dbReference type="PROSITE" id="PS00333">
    <property type="entry name" value="DNA_LIGASE_A2"/>
    <property type="match status" value="1"/>
</dbReference>
<keyword evidence="11" id="KW-0269">Exonuclease</keyword>
<dbReference type="GO" id="GO:0003677">
    <property type="term" value="F:DNA binding"/>
    <property type="evidence" value="ECO:0007669"/>
    <property type="project" value="UniProtKB-KW"/>
</dbReference>
<evidence type="ECO:0000256" key="17">
    <source>
        <dbReference type="ARBA" id="ARBA00023211"/>
    </source>
</evidence>
<dbReference type="PANTHER" id="PTHR42705:SF2">
    <property type="entry name" value="BIFUNCTIONAL NON-HOMOLOGOUS END JOINING PROTEIN LIGD"/>
    <property type="match status" value="1"/>
</dbReference>
<dbReference type="NCBIfam" id="NF007210">
    <property type="entry name" value="PRK09632.1"/>
    <property type="match status" value="1"/>
</dbReference>
<keyword evidence="7" id="KW-0479">Metal-binding</keyword>
<dbReference type="PROSITE" id="PS50160">
    <property type="entry name" value="DNA_LIGASE_A3"/>
    <property type="match status" value="1"/>
</dbReference>
<keyword evidence="5" id="KW-0548">Nucleotidyltransferase</keyword>
<dbReference type="InterPro" id="IPR033649">
    <property type="entry name" value="MtLigD_Pol-like"/>
</dbReference>
<reference evidence="25" key="1">
    <citation type="journal article" date="2014" name="Int. J. Syst. Evol. Microbiol.">
        <title>Complete genome sequence of Corynebacterium casei LMG S-19264T (=DSM 44701T), isolated from a smear-ripened cheese.</title>
        <authorList>
            <consortium name="US DOE Joint Genome Institute (JGI-PGF)"/>
            <person name="Walter F."/>
            <person name="Albersmeier A."/>
            <person name="Kalinowski J."/>
            <person name="Ruckert C."/>
        </authorList>
    </citation>
    <scope>NUCLEOTIDE SEQUENCE</scope>
    <source>
        <strain evidence="25">CCM 7905</strain>
    </source>
</reference>
<gene>
    <name evidence="25" type="primary">ligD</name>
    <name evidence="25" type="ORF">GCM10007304_03140</name>
</gene>
<dbReference type="GO" id="GO:0005524">
    <property type="term" value="F:ATP binding"/>
    <property type="evidence" value="ECO:0007669"/>
    <property type="project" value="UniProtKB-KW"/>
</dbReference>
<dbReference type="GO" id="GO:0006310">
    <property type="term" value="P:DNA recombination"/>
    <property type="evidence" value="ECO:0007669"/>
    <property type="project" value="UniProtKB-KW"/>
</dbReference>
<comment type="catalytic activity">
    <reaction evidence="20">
        <text>ATP + (deoxyribonucleotide)n-3'-hydroxyl + 5'-phospho-(deoxyribonucleotide)m = (deoxyribonucleotide)n+m + AMP + diphosphate.</text>
        <dbReference type="EC" id="6.5.1.1"/>
    </reaction>
</comment>
<keyword evidence="4" id="KW-0808">Transferase</keyword>
<feature type="region of interest" description="Disordered" evidence="23">
    <location>
        <begin position="278"/>
        <end position="308"/>
    </location>
</feature>
<reference evidence="25" key="2">
    <citation type="submission" date="2020-09" db="EMBL/GenBank/DDBJ databases">
        <authorList>
            <person name="Sun Q."/>
            <person name="Sedlacek I."/>
        </authorList>
    </citation>
    <scope>NUCLEOTIDE SEQUENCE</scope>
    <source>
        <strain evidence="25">CCM 7905</strain>
    </source>
</reference>
<evidence type="ECO:0000256" key="12">
    <source>
        <dbReference type="ARBA" id="ARBA00022840"/>
    </source>
</evidence>
<evidence type="ECO:0000256" key="3">
    <source>
        <dbReference type="ARBA" id="ARBA00022598"/>
    </source>
</evidence>
<dbReference type="CDD" id="cd07906">
    <property type="entry name" value="Adenylation_DNA_ligase_LigD_LigC"/>
    <property type="match status" value="1"/>
</dbReference>
<keyword evidence="17" id="KW-0464">Manganese</keyword>
<dbReference type="InterPro" id="IPR012340">
    <property type="entry name" value="NA-bd_OB-fold"/>
</dbReference>
<dbReference type="InterPro" id="IPR012309">
    <property type="entry name" value="DNA_ligase_ATP-dep_C"/>
</dbReference>
<evidence type="ECO:0000256" key="8">
    <source>
        <dbReference type="ARBA" id="ARBA00022741"/>
    </source>
</evidence>
<evidence type="ECO:0000256" key="20">
    <source>
        <dbReference type="ARBA" id="ARBA00034003"/>
    </source>
</evidence>
<evidence type="ECO:0000256" key="15">
    <source>
        <dbReference type="ARBA" id="ARBA00023172"/>
    </source>
</evidence>
<feature type="domain" description="ATP-dependent DNA ligase family profile" evidence="24">
    <location>
        <begin position="529"/>
        <end position="652"/>
    </location>
</feature>
<evidence type="ECO:0000256" key="5">
    <source>
        <dbReference type="ARBA" id="ARBA00022695"/>
    </source>
</evidence>
<keyword evidence="6" id="KW-0540">Nuclease</keyword>
<dbReference type="EC" id="6.5.1.1" evidence="2"/>
<evidence type="ECO:0000256" key="21">
    <source>
        <dbReference type="ARBA" id="ARBA00049981"/>
    </source>
</evidence>
<organism evidence="25 26">
    <name type="scientific">Rhodococcoides trifolii</name>
    <dbReference type="NCBI Taxonomy" id="908250"/>
    <lineage>
        <taxon>Bacteria</taxon>
        <taxon>Bacillati</taxon>
        <taxon>Actinomycetota</taxon>
        <taxon>Actinomycetes</taxon>
        <taxon>Mycobacteriales</taxon>
        <taxon>Nocardiaceae</taxon>
        <taxon>Rhodococcoides</taxon>
    </lineage>
</organism>
<comment type="similarity">
    <text evidence="21">In the C-terminal section; belongs to the ATP-dependent DNA ligase family.</text>
</comment>
<dbReference type="CDD" id="cd07971">
    <property type="entry name" value="OBF_DNA_ligase_LigD"/>
    <property type="match status" value="1"/>
</dbReference>
<keyword evidence="10" id="KW-0378">Hydrolase</keyword>
<protein>
    <recommendedName>
        <fullName evidence="2">DNA ligase (ATP)</fullName>
        <ecNumber evidence="2">6.5.1.1</ecNumber>
    </recommendedName>
    <alternativeName>
        <fullName evidence="19">NHEJ DNA polymerase</fullName>
    </alternativeName>
</protein>
<evidence type="ECO:0000256" key="14">
    <source>
        <dbReference type="ARBA" id="ARBA00023125"/>
    </source>
</evidence>
<keyword evidence="3" id="KW-0436">Ligase</keyword>
<evidence type="ECO:0000256" key="23">
    <source>
        <dbReference type="SAM" id="MobiDB-lite"/>
    </source>
</evidence>
<dbReference type="GO" id="GO:0003910">
    <property type="term" value="F:DNA ligase (ATP) activity"/>
    <property type="evidence" value="ECO:0007669"/>
    <property type="project" value="UniProtKB-EC"/>
</dbReference>